<sequence>MHGEEVRVHLIILYQWRFRWCSIDEAQLSPRLLTSNKKSNKGMGSVTGIGKNKKTTIYDLAELTGVSASAVSAILSGNWKKRRISASTAEKVSRIAQEQGYALNRQASMLRTTRSKTIGMIVPKYDNRYFGSIVEKFEQMARDRGLFPVITCTQRDPELELEAARTMLSWQVDYMVVTGATDPDRITALCQAAGVSSLNLDLPGSLAPSVISDNFQGALSLTRSLLEKCPQPLIFVGGRASDHNGKERLRGFLAAHQERGISVPEENLLLCGYEPEKAQMALKSYFKQHETGQFGLFVNSTISLEGVVQFLRAKDLLSDDKHPAIGCFDWDPFVALLCKDITMVKQDVARMMETVFRLMESGEQDVTVVEVPVLRM</sequence>
<evidence type="ECO:0000313" key="6">
    <source>
        <dbReference type="EnsemblMetazoa" id="XP_016664307.1"/>
    </source>
</evidence>
<evidence type="ECO:0000256" key="3">
    <source>
        <dbReference type="ARBA" id="ARBA00023125"/>
    </source>
</evidence>
<evidence type="ECO:0000259" key="5">
    <source>
        <dbReference type="PROSITE" id="PS50932"/>
    </source>
</evidence>
<dbReference type="SUPFAM" id="SSF47413">
    <property type="entry name" value="lambda repressor-like DNA-binding domains"/>
    <property type="match status" value="1"/>
</dbReference>
<dbReference type="SMART" id="SM00354">
    <property type="entry name" value="HTH_LACI"/>
    <property type="match status" value="1"/>
</dbReference>
<dbReference type="Pfam" id="PF00532">
    <property type="entry name" value="Peripla_BP_1"/>
    <property type="match status" value="1"/>
</dbReference>
<feature type="domain" description="HTH lacI-type" evidence="5">
    <location>
        <begin position="55"/>
        <end position="112"/>
    </location>
</feature>
<name>A0A8R2HB23_ACYPI</name>
<dbReference type="SUPFAM" id="SSF53822">
    <property type="entry name" value="Periplasmic binding protein-like I"/>
    <property type="match status" value="1"/>
</dbReference>
<keyword evidence="1" id="KW-0678">Repressor</keyword>
<dbReference type="Gene3D" id="1.10.260.40">
    <property type="entry name" value="lambda repressor-like DNA-binding domains"/>
    <property type="match status" value="1"/>
</dbReference>
<keyword evidence="2" id="KW-0805">Transcription regulation</keyword>
<accession>A0A8R2HB23</accession>
<dbReference type="AlphaFoldDB" id="A0A8R2HB23"/>
<dbReference type="PANTHER" id="PTHR30146:SF148">
    <property type="entry name" value="HTH-TYPE TRANSCRIPTIONAL REPRESSOR PURR-RELATED"/>
    <property type="match status" value="1"/>
</dbReference>
<evidence type="ECO:0000256" key="2">
    <source>
        <dbReference type="ARBA" id="ARBA00023015"/>
    </source>
</evidence>
<dbReference type="GO" id="GO:0000976">
    <property type="term" value="F:transcription cis-regulatory region binding"/>
    <property type="evidence" value="ECO:0007669"/>
    <property type="project" value="TreeGrafter"/>
</dbReference>
<dbReference type="CDD" id="cd06274">
    <property type="entry name" value="PBP1_FruR"/>
    <property type="match status" value="1"/>
</dbReference>
<dbReference type="PANTHER" id="PTHR30146">
    <property type="entry name" value="LACI-RELATED TRANSCRIPTIONAL REPRESSOR"/>
    <property type="match status" value="1"/>
</dbReference>
<dbReference type="InterPro" id="IPR000843">
    <property type="entry name" value="HTH_LacI"/>
</dbReference>
<proteinExistence type="predicted"/>
<dbReference type="Gene3D" id="3.40.50.2300">
    <property type="match status" value="2"/>
</dbReference>
<evidence type="ECO:0000256" key="4">
    <source>
        <dbReference type="ARBA" id="ARBA00023163"/>
    </source>
</evidence>
<dbReference type="CDD" id="cd00093">
    <property type="entry name" value="HTH_XRE"/>
    <property type="match status" value="1"/>
</dbReference>
<dbReference type="GO" id="GO:0006357">
    <property type="term" value="P:regulation of transcription by RNA polymerase II"/>
    <property type="evidence" value="ECO:0007669"/>
    <property type="project" value="UniProtKB-ARBA"/>
</dbReference>
<dbReference type="PROSITE" id="PS00356">
    <property type="entry name" value="HTH_LACI_1"/>
    <property type="match status" value="1"/>
</dbReference>
<dbReference type="PROSITE" id="PS50932">
    <property type="entry name" value="HTH_LACI_2"/>
    <property type="match status" value="1"/>
</dbReference>
<dbReference type="InterPro" id="IPR001387">
    <property type="entry name" value="Cro/C1-type_HTH"/>
</dbReference>
<dbReference type="EnsemblMetazoa" id="XM_016808818.1">
    <property type="protein sequence ID" value="XP_016664307.1"/>
    <property type="gene ID" value="LOC107885244"/>
</dbReference>
<dbReference type="InterPro" id="IPR010982">
    <property type="entry name" value="Lambda_DNA-bd_dom_sf"/>
</dbReference>
<dbReference type="Pfam" id="PF00356">
    <property type="entry name" value="LacI"/>
    <property type="match status" value="1"/>
</dbReference>
<protein>
    <recommendedName>
        <fullName evidence="5">HTH lacI-type domain-containing protein</fullName>
    </recommendedName>
</protein>
<organism evidence="6">
    <name type="scientific">Acyrthosiphon pisum</name>
    <name type="common">Pea aphid</name>
    <dbReference type="NCBI Taxonomy" id="7029"/>
    <lineage>
        <taxon>Eukaryota</taxon>
        <taxon>Metazoa</taxon>
        <taxon>Ecdysozoa</taxon>
        <taxon>Arthropoda</taxon>
        <taxon>Hexapoda</taxon>
        <taxon>Insecta</taxon>
        <taxon>Pterygota</taxon>
        <taxon>Neoptera</taxon>
        <taxon>Paraneoptera</taxon>
        <taxon>Hemiptera</taxon>
        <taxon>Sternorrhyncha</taxon>
        <taxon>Aphidomorpha</taxon>
        <taxon>Aphidoidea</taxon>
        <taxon>Aphididae</taxon>
        <taxon>Macrosiphini</taxon>
        <taxon>Acyrthosiphon</taxon>
    </lineage>
</organism>
<reference evidence="6" key="1">
    <citation type="submission" date="2022-06" db="UniProtKB">
        <authorList>
            <consortium name="EnsemblMetazoa"/>
        </authorList>
    </citation>
    <scope>IDENTIFICATION</scope>
</reference>
<evidence type="ECO:0000256" key="1">
    <source>
        <dbReference type="ARBA" id="ARBA00022491"/>
    </source>
</evidence>
<keyword evidence="4" id="KW-0804">Transcription</keyword>
<dbReference type="InterPro" id="IPR028082">
    <property type="entry name" value="Peripla_BP_I"/>
</dbReference>
<keyword evidence="3" id="KW-0238">DNA-binding</keyword>
<dbReference type="GO" id="GO:0003700">
    <property type="term" value="F:DNA-binding transcription factor activity"/>
    <property type="evidence" value="ECO:0007669"/>
    <property type="project" value="TreeGrafter"/>
</dbReference>
<dbReference type="InterPro" id="IPR001761">
    <property type="entry name" value="Peripla_BP/Lac1_sug-bd_dom"/>
</dbReference>